<evidence type="ECO:0008006" key="3">
    <source>
        <dbReference type="Google" id="ProtNLM"/>
    </source>
</evidence>
<proteinExistence type="predicted"/>
<dbReference type="PANTHER" id="PTHR33415">
    <property type="entry name" value="PROTEIN EMBRYO DEFECTIVE 514"/>
    <property type="match status" value="1"/>
</dbReference>
<accession>A0ABQ3V0M5</accession>
<dbReference type="InterPro" id="IPR044673">
    <property type="entry name" value="DCL-like"/>
</dbReference>
<dbReference type="Gene3D" id="3.10.450.40">
    <property type="match status" value="1"/>
</dbReference>
<evidence type="ECO:0000313" key="2">
    <source>
        <dbReference type="Proteomes" id="UP000654345"/>
    </source>
</evidence>
<reference evidence="1 2" key="1">
    <citation type="journal article" date="2021" name="Int. J. Syst. Evol. Microbiol.">
        <title>Reticulibacter mediterranei gen. nov., sp. nov., within the new family Reticulibacteraceae fam. nov., and Ktedonospora formicarum gen. nov., sp. nov., Ktedonobacter robiniae sp. nov., Dictyobacter formicarum sp. nov. and Dictyobacter arantiisoli sp. nov., belonging to the class Ktedonobacteria.</title>
        <authorList>
            <person name="Yabe S."/>
            <person name="Zheng Y."/>
            <person name="Wang C.M."/>
            <person name="Sakai Y."/>
            <person name="Abe K."/>
            <person name="Yokota A."/>
            <person name="Donadio S."/>
            <person name="Cavaletti L."/>
            <person name="Monciardini P."/>
        </authorList>
    </citation>
    <scope>NUCLEOTIDE SEQUENCE [LARGE SCALE GENOMIC DNA]</scope>
    <source>
        <strain evidence="1 2">SOSP1-30</strain>
    </source>
</reference>
<protein>
    <recommendedName>
        <fullName evidence="3">HNH endonuclease</fullName>
    </recommendedName>
</protein>
<dbReference type="PANTHER" id="PTHR33415:SF4">
    <property type="entry name" value="DCL PROTEIN (DUF3223)"/>
    <property type="match status" value="1"/>
</dbReference>
<organism evidence="1 2">
    <name type="scientific">Ktedonobacter robiniae</name>
    <dbReference type="NCBI Taxonomy" id="2778365"/>
    <lineage>
        <taxon>Bacteria</taxon>
        <taxon>Bacillati</taxon>
        <taxon>Chloroflexota</taxon>
        <taxon>Ktedonobacteria</taxon>
        <taxon>Ktedonobacterales</taxon>
        <taxon>Ktedonobacteraceae</taxon>
        <taxon>Ktedonobacter</taxon>
    </lineage>
</organism>
<dbReference type="Proteomes" id="UP000654345">
    <property type="component" value="Unassembled WGS sequence"/>
</dbReference>
<sequence>MQKEERATSSKPRTYVIGEATFRNKEDLEKYLQHILYSYQSGEVLNSQHTRFLLALLHNHPKAEEKFGCGIQAFVVRQNPRFTTKRFFYLVRLDGTEDDFSFKKCLYPPSPLMLFKAVCQRLTGKRMYWIKAEHFRKHANAEGKVQCPITGQWIAREQAHVDHAVPIHLSVS</sequence>
<dbReference type="EMBL" id="BNJG01000003">
    <property type="protein sequence ID" value="GHO58337.1"/>
    <property type="molecule type" value="Genomic_DNA"/>
</dbReference>
<name>A0ABQ3V0M5_9CHLR</name>
<dbReference type="RefSeq" id="WP_201374647.1">
    <property type="nucleotide sequence ID" value="NZ_BNJG01000003.1"/>
</dbReference>
<evidence type="ECO:0000313" key="1">
    <source>
        <dbReference type="EMBL" id="GHO58337.1"/>
    </source>
</evidence>
<keyword evidence="2" id="KW-1185">Reference proteome</keyword>
<dbReference type="Pfam" id="PF11523">
    <property type="entry name" value="DUF3223"/>
    <property type="match status" value="1"/>
</dbReference>
<gene>
    <name evidence="1" type="ORF">KSB_68120</name>
</gene>
<comment type="caution">
    <text evidence="1">The sequence shown here is derived from an EMBL/GenBank/DDBJ whole genome shotgun (WGS) entry which is preliminary data.</text>
</comment>